<evidence type="ECO:0000313" key="4">
    <source>
        <dbReference type="Proteomes" id="UP000790347"/>
    </source>
</evidence>
<reference evidence="3" key="1">
    <citation type="submission" date="2013-05" db="EMBL/GenBank/DDBJ databases">
        <authorList>
            <person name="Yim A.K.Y."/>
            <person name="Chan T.F."/>
            <person name="Ji K.M."/>
            <person name="Liu X.Y."/>
            <person name="Zhou J.W."/>
            <person name="Li R.Q."/>
            <person name="Yang K.Y."/>
            <person name="Li J."/>
            <person name="Li M."/>
            <person name="Law P.T.W."/>
            <person name="Wu Y.L."/>
            <person name="Cai Z.L."/>
            <person name="Qin H."/>
            <person name="Bao Y."/>
            <person name="Leung R.K.K."/>
            <person name="Ng P.K.S."/>
            <person name="Zou J."/>
            <person name="Zhong X.J."/>
            <person name="Ran P.X."/>
            <person name="Zhong N.S."/>
            <person name="Liu Z.G."/>
            <person name="Tsui S.K.W."/>
        </authorList>
    </citation>
    <scope>NUCLEOTIDE SEQUENCE</scope>
    <source>
        <strain evidence="3">Derf</strain>
        <tissue evidence="3">Whole organism</tissue>
    </source>
</reference>
<dbReference type="Proteomes" id="UP000790347">
    <property type="component" value="Unassembled WGS sequence"/>
</dbReference>
<name>A0A922L7U9_DERFA</name>
<keyword evidence="1" id="KW-0732">Signal</keyword>
<gene>
    <name evidence="3" type="ORF">DERF_006112</name>
    <name evidence="2" type="ORF">HUG17_3064</name>
</gene>
<protein>
    <submittedName>
        <fullName evidence="3">Uncharacterized protein</fullName>
    </submittedName>
</protein>
<evidence type="ECO:0000313" key="3">
    <source>
        <dbReference type="EMBL" id="KAH9522548.1"/>
    </source>
</evidence>
<sequence>MKFQLFFAITVTIAIGLAYAGDDDKQKKIEEAEEMINQARDFLKDKQMNGHNVGEILAIRAQIGIIIAIIGELHTTNDEKALKNIYEQLEIHEKKLQDDIENFGKHSTTKSIITGNKKDERERRILLEQGYKLIDETEYYLQTHRDSYHDQHAIDRIEHELATVKSLMDQLKDIHYDEKELRAVEKRLGEHEKTLKYLINHYRMN</sequence>
<reference evidence="3" key="4">
    <citation type="journal article" date="2022" name="Res Sq">
        <title>Comparative Genomics Reveals Insights into the Divergent Evolution of Astigmatic Mites and Household Pest Adaptations.</title>
        <authorList>
            <person name="Xiong Q."/>
            <person name="Wan A.T.-Y."/>
            <person name="Liu X.-Y."/>
            <person name="Fung C.S.-H."/>
            <person name="Xiao X."/>
            <person name="Malainual N."/>
            <person name="Hou J."/>
            <person name="Wang L."/>
            <person name="Wang M."/>
            <person name="Yang K."/>
            <person name="Cui Y."/>
            <person name="Leung E."/>
            <person name="Nong W."/>
            <person name="Shin S.-K."/>
            <person name="Au S."/>
            <person name="Jeong K.Y."/>
            <person name="Chew F.T."/>
            <person name="Hui J."/>
            <person name="Leung T.F."/>
            <person name="Tungtrongchitr A."/>
            <person name="Zhong N."/>
            <person name="Liu Z."/>
            <person name="Tsui S."/>
        </authorList>
    </citation>
    <scope>NUCLEOTIDE SEQUENCE</scope>
    <source>
        <strain evidence="3">Derf</strain>
        <tissue evidence="3">Whole organism</tissue>
    </source>
</reference>
<dbReference type="Proteomes" id="UP000828236">
    <property type="component" value="Unassembled WGS sequence"/>
</dbReference>
<proteinExistence type="predicted"/>
<comment type="caution">
    <text evidence="3">The sequence shown here is derived from an EMBL/GenBank/DDBJ whole genome shotgun (WGS) entry which is preliminary data.</text>
</comment>
<evidence type="ECO:0000256" key="1">
    <source>
        <dbReference type="SAM" id="SignalP"/>
    </source>
</evidence>
<dbReference type="EMBL" id="SDOV01000007">
    <property type="protein sequence ID" value="KAH7639031.1"/>
    <property type="molecule type" value="Genomic_DNA"/>
</dbReference>
<dbReference type="AlphaFoldDB" id="A0A922L7U9"/>
<accession>A0A922L7U9</accession>
<dbReference type="OrthoDB" id="6511570at2759"/>
<dbReference type="EMBL" id="ASGP02000002">
    <property type="protein sequence ID" value="KAH9522548.1"/>
    <property type="molecule type" value="Genomic_DNA"/>
</dbReference>
<reference evidence="2" key="2">
    <citation type="submission" date="2020-06" db="EMBL/GenBank/DDBJ databases">
        <authorList>
            <person name="Ji K."/>
            <person name="Li J."/>
        </authorList>
    </citation>
    <scope>NUCLEOTIDE SEQUENCE</scope>
    <source>
        <strain evidence="2">JKM2019</strain>
        <tissue evidence="2">Whole body</tissue>
    </source>
</reference>
<evidence type="ECO:0000313" key="2">
    <source>
        <dbReference type="EMBL" id="KAH7639031.1"/>
    </source>
</evidence>
<reference evidence="2" key="3">
    <citation type="journal article" date="2021" name="World Allergy Organ. J.">
        <title>Chromosome-level assembly of Dermatophagoides farinae genome and transcriptome reveals two novel allergens Der f 37 and Der f 39.</title>
        <authorList>
            <person name="Chen J."/>
            <person name="Cai Z."/>
            <person name="Fan D."/>
            <person name="Hu J."/>
            <person name="Hou Y."/>
            <person name="He Y."/>
            <person name="Zhang Z."/>
            <person name="Zhao Z."/>
            <person name="Gao P."/>
            <person name="Hu W."/>
            <person name="Sun J."/>
            <person name="Li J."/>
            <person name="Ji K."/>
        </authorList>
    </citation>
    <scope>NUCLEOTIDE SEQUENCE</scope>
    <source>
        <strain evidence="2">JKM2019</strain>
    </source>
</reference>
<feature type="chain" id="PRO_5038277015" evidence="1">
    <location>
        <begin position="21"/>
        <end position="205"/>
    </location>
</feature>
<feature type="signal peptide" evidence="1">
    <location>
        <begin position="1"/>
        <end position="20"/>
    </location>
</feature>
<keyword evidence="4" id="KW-1185">Reference proteome</keyword>
<organism evidence="3 4">
    <name type="scientific">Dermatophagoides farinae</name>
    <name type="common">American house dust mite</name>
    <dbReference type="NCBI Taxonomy" id="6954"/>
    <lineage>
        <taxon>Eukaryota</taxon>
        <taxon>Metazoa</taxon>
        <taxon>Ecdysozoa</taxon>
        <taxon>Arthropoda</taxon>
        <taxon>Chelicerata</taxon>
        <taxon>Arachnida</taxon>
        <taxon>Acari</taxon>
        <taxon>Acariformes</taxon>
        <taxon>Sarcoptiformes</taxon>
        <taxon>Astigmata</taxon>
        <taxon>Psoroptidia</taxon>
        <taxon>Analgoidea</taxon>
        <taxon>Pyroglyphidae</taxon>
        <taxon>Dermatophagoidinae</taxon>
        <taxon>Dermatophagoides</taxon>
    </lineage>
</organism>